<evidence type="ECO:0008006" key="3">
    <source>
        <dbReference type="Google" id="ProtNLM"/>
    </source>
</evidence>
<proteinExistence type="predicted"/>
<dbReference type="EMBL" id="JAPNNL010000029">
    <property type="protein sequence ID" value="MDA0633852.1"/>
    <property type="molecule type" value="Genomic_DNA"/>
</dbReference>
<dbReference type="PANTHER" id="PTHR39203">
    <property type="entry name" value="CYTOPLASMIC PROTEIN-RELATED"/>
    <property type="match status" value="1"/>
</dbReference>
<dbReference type="InterPro" id="IPR015947">
    <property type="entry name" value="PUA-like_sf"/>
</dbReference>
<dbReference type="Proteomes" id="UP001144036">
    <property type="component" value="Unassembled WGS sequence"/>
</dbReference>
<sequence length="93" mass="10490">MWGRAHGLRVIELGLPGEMRAALTELVLSGAKRATAGLLELDYRREGEGFRDVEHWREAHRAYWRAEGCEVDDSTTVVCLSFRVVGQRSSDET</sequence>
<dbReference type="Gene3D" id="3.10.400.10">
    <property type="entry name" value="Sulfate adenylyltransferase"/>
    <property type="match status" value="1"/>
</dbReference>
<dbReference type="RefSeq" id="WP_270154654.1">
    <property type="nucleotide sequence ID" value="NZ_JAPNNL010000029.1"/>
</dbReference>
<name>A0ABT4S9F7_9ACTN</name>
<reference evidence="1" key="1">
    <citation type="submission" date="2022-11" db="EMBL/GenBank/DDBJ databases">
        <title>Nonomuraea corallina sp. nov., a new species of the genus Nonomuraea isolated from sea side sediment in Thai sea.</title>
        <authorList>
            <person name="Ngamcharungchit C."/>
            <person name="Matsumoto A."/>
            <person name="Suriyachadkun C."/>
            <person name="Panbangred W."/>
            <person name="Inahashi Y."/>
            <person name="Intra B."/>
        </authorList>
    </citation>
    <scope>NUCLEOTIDE SEQUENCE</scope>
    <source>
        <strain evidence="1">MCN248</strain>
    </source>
</reference>
<dbReference type="SUPFAM" id="SSF88697">
    <property type="entry name" value="PUA domain-like"/>
    <property type="match status" value="1"/>
</dbReference>
<dbReference type="PANTHER" id="PTHR39203:SF1">
    <property type="entry name" value="CYTOPLASMIC PROTEIN"/>
    <property type="match status" value="1"/>
</dbReference>
<evidence type="ECO:0000313" key="1">
    <source>
        <dbReference type="EMBL" id="MDA0633852.1"/>
    </source>
</evidence>
<dbReference type="InterPro" id="IPR009326">
    <property type="entry name" value="DUF984"/>
</dbReference>
<evidence type="ECO:0000313" key="2">
    <source>
        <dbReference type="Proteomes" id="UP001144036"/>
    </source>
</evidence>
<organism evidence="1 2">
    <name type="scientific">Nonomuraea corallina</name>
    <dbReference type="NCBI Taxonomy" id="2989783"/>
    <lineage>
        <taxon>Bacteria</taxon>
        <taxon>Bacillati</taxon>
        <taxon>Actinomycetota</taxon>
        <taxon>Actinomycetes</taxon>
        <taxon>Streptosporangiales</taxon>
        <taxon>Streptosporangiaceae</taxon>
        <taxon>Nonomuraea</taxon>
    </lineage>
</organism>
<accession>A0ABT4S9F7</accession>
<keyword evidence="2" id="KW-1185">Reference proteome</keyword>
<comment type="caution">
    <text evidence="1">The sequence shown here is derived from an EMBL/GenBank/DDBJ whole genome shotgun (WGS) entry which is preliminary data.</text>
</comment>
<gene>
    <name evidence="1" type="ORF">OUY22_10515</name>
</gene>
<protein>
    <recommendedName>
        <fullName evidence="3">ASCH domain-containing protein</fullName>
    </recommendedName>
</protein>